<feature type="region of interest" description="Disordered" evidence="1">
    <location>
        <begin position="497"/>
        <end position="540"/>
    </location>
</feature>
<feature type="compositionally biased region" description="Polar residues" evidence="1">
    <location>
        <begin position="70"/>
        <end position="93"/>
    </location>
</feature>
<feature type="compositionally biased region" description="Basic and acidic residues" evidence="1">
    <location>
        <begin position="261"/>
        <end position="276"/>
    </location>
</feature>
<reference evidence="2 3" key="1">
    <citation type="submission" date="2015-07" db="EMBL/GenBank/DDBJ databases">
        <title>The genome of Melipona quadrifasciata.</title>
        <authorList>
            <person name="Pan H."/>
            <person name="Kapheim K."/>
        </authorList>
    </citation>
    <scope>NUCLEOTIDE SEQUENCE [LARGE SCALE GENOMIC DNA]</scope>
    <source>
        <strain evidence="2">0111107301</strain>
        <tissue evidence="2">Whole body</tissue>
    </source>
</reference>
<dbReference type="Proteomes" id="UP000053105">
    <property type="component" value="Unassembled WGS sequence"/>
</dbReference>
<feature type="compositionally biased region" description="Acidic residues" evidence="1">
    <location>
        <begin position="531"/>
        <end position="540"/>
    </location>
</feature>
<evidence type="ECO:0000313" key="3">
    <source>
        <dbReference type="Proteomes" id="UP000053105"/>
    </source>
</evidence>
<dbReference type="AlphaFoldDB" id="A0A0N0U6W6"/>
<organism evidence="2 3">
    <name type="scientific">Melipona quadrifasciata</name>
    <dbReference type="NCBI Taxonomy" id="166423"/>
    <lineage>
        <taxon>Eukaryota</taxon>
        <taxon>Metazoa</taxon>
        <taxon>Ecdysozoa</taxon>
        <taxon>Arthropoda</taxon>
        <taxon>Hexapoda</taxon>
        <taxon>Insecta</taxon>
        <taxon>Pterygota</taxon>
        <taxon>Neoptera</taxon>
        <taxon>Endopterygota</taxon>
        <taxon>Hymenoptera</taxon>
        <taxon>Apocrita</taxon>
        <taxon>Aculeata</taxon>
        <taxon>Apoidea</taxon>
        <taxon>Anthophila</taxon>
        <taxon>Apidae</taxon>
        <taxon>Melipona</taxon>
    </lineage>
</organism>
<feature type="region of interest" description="Disordered" evidence="1">
    <location>
        <begin position="1"/>
        <end position="93"/>
    </location>
</feature>
<proteinExistence type="predicted"/>
<gene>
    <name evidence="2" type="ORF">WN51_09530</name>
</gene>
<evidence type="ECO:0000256" key="1">
    <source>
        <dbReference type="SAM" id="MobiDB-lite"/>
    </source>
</evidence>
<feature type="compositionally biased region" description="Basic and acidic residues" evidence="1">
    <location>
        <begin position="499"/>
        <end position="509"/>
    </location>
</feature>
<sequence>MHAEAGKASSPKKLQPYSRESALRPQRVADAITRQPNWLKPKKRLGMREQLGKLRPRFPRRLIEQEKSESSQPNGCLVNQPSPQETQNLAHSNQQKAYPMDVKYYTILIIFTLPDGEIVKSINRLDENIANESKLALEPIPREHEGPAEWLKVSNVSNNAGYEDGARASFAFVGRSSNRRTFAVVGAPTFVQDSVQDQTTLQSLDGPGSSRILDILSKDRVTTFVSNDVDVATDKVERWGDGADIWEHHVVIAVSFGRNEEEKDRAEEREKQKAREPLTGQPQESLKSLKRTLYMEPPIIELPTTVPLNKHNYPYWVRITYVEYTFSNLQVEYTTRDLNKHSLYILHIVYIFATSNDPQIYKNPQSYYYSYNFSQSTTTHDFIQTTEAIVGFTGVCVKEPEGEARFSPMVSRLLTDEEERKGIFSCFPISLSKWGGRISRDNQVGGRKVGVGGCKLPPATRGCSFNDDVKLGQTLAESNTAGLTGGKRVNTRTRNYNSTEEREGGEIGRRCPWRPHAARDSAEKLPWKGGEEEEEEEEGIVELKRGTGNGSGISFSMKCEEKNETLFILQFTGVFKSMVLQRGGKEQRPQKVEKGSYSRSFPAPTKPICIHYNKKWKTANYQIERRFKLLKKINKKNVTNRIQILKETVLKLIINDRNKANKSICEL</sequence>
<protein>
    <submittedName>
        <fullName evidence="2">Uncharacterized protein</fullName>
    </submittedName>
</protein>
<feature type="region of interest" description="Disordered" evidence="1">
    <location>
        <begin position="261"/>
        <end position="284"/>
    </location>
</feature>
<name>A0A0N0U6W6_9HYME</name>
<feature type="compositionally biased region" description="Basic and acidic residues" evidence="1">
    <location>
        <begin position="517"/>
        <end position="530"/>
    </location>
</feature>
<evidence type="ECO:0000313" key="2">
    <source>
        <dbReference type="EMBL" id="KOX78171.1"/>
    </source>
</evidence>
<dbReference type="EMBL" id="KQ435726">
    <property type="protein sequence ID" value="KOX78171.1"/>
    <property type="molecule type" value="Genomic_DNA"/>
</dbReference>
<accession>A0A0N0U6W6</accession>
<keyword evidence="3" id="KW-1185">Reference proteome</keyword>